<accession>G5JCV0</accession>
<evidence type="ECO:0000313" key="2">
    <source>
        <dbReference type="Proteomes" id="UP000003477"/>
    </source>
</evidence>
<gene>
    <name evidence="1" type="ORF">CWATWH0003_5248a6</name>
</gene>
<evidence type="ECO:0000313" key="1">
    <source>
        <dbReference type="EMBL" id="EHJ09982.1"/>
    </source>
</evidence>
<dbReference type="AlphaFoldDB" id="G5JCV0"/>
<dbReference type="Proteomes" id="UP000003477">
    <property type="component" value="Unassembled WGS sequence"/>
</dbReference>
<protein>
    <submittedName>
        <fullName evidence="1">Hypothetical Transposase-like protein, IS21 family</fullName>
    </submittedName>
</protein>
<name>G5JCV0_CROWT</name>
<organism evidence="1 2">
    <name type="scientific">Crocosphaera watsonii WH 0003</name>
    <dbReference type="NCBI Taxonomy" id="423471"/>
    <lineage>
        <taxon>Bacteria</taxon>
        <taxon>Bacillati</taxon>
        <taxon>Cyanobacteriota</taxon>
        <taxon>Cyanophyceae</taxon>
        <taxon>Oscillatoriophycideae</taxon>
        <taxon>Chroococcales</taxon>
        <taxon>Aphanothecaceae</taxon>
        <taxon>Crocosphaera</taxon>
    </lineage>
</organism>
<reference evidence="1 2" key="1">
    <citation type="journal article" date="2011" name="Front. Microbiol.">
        <title>Two Strains of Crocosphaera watsonii with Highly Conserved Genomes are Distinguished by Strain-Specific Features.</title>
        <authorList>
            <person name="Bench S.R."/>
            <person name="Ilikchyan I.N."/>
            <person name="Tripp H.J."/>
            <person name="Zehr J.P."/>
        </authorList>
    </citation>
    <scope>NUCLEOTIDE SEQUENCE [LARGE SCALE GENOMIC DNA]</scope>
    <source>
        <strain evidence="1 2">WH 0003</strain>
    </source>
</reference>
<sequence>MPETQPITVACKLEVSNTLAKEIEDTLLVFATSCDWVNQNTPNKMTNKTAMQSLVYKNVRTNFGLSANLAI</sequence>
<comment type="caution">
    <text evidence="1">The sequence shown here is derived from an EMBL/GenBank/DDBJ whole genome shotgun (WGS) entry which is preliminary data.</text>
</comment>
<dbReference type="EMBL" id="AESD01000809">
    <property type="protein sequence ID" value="EHJ09982.1"/>
    <property type="molecule type" value="Genomic_DNA"/>
</dbReference>
<feature type="non-terminal residue" evidence="1">
    <location>
        <position position="71"/>
    </location>
</feature>
<proteinExistence type="predicted"/>